<evidence type="ECO:0000256" key="10">
    <source>
        <dbReference type="ARBA" id="ARBA00022776"/>
    </source>
</evidence>
<comment type="similarity">
    <text evidence="4">Belongs to the DASH complex DAD4 family.</text>
</comment>
<gene>
    <name evidence="17" type="ORF">KUCA_T00005901001</name>
</gene>
<keyword evidence="14" id="KW-0131">Cell cycle</keyword>
<dbReference type="AlphaFoldDB" id="W6MVD8"/>
<dbReference type="EMBL" id="HG793131">
    <property type="protein sequence ID" value="CDK29907.1"/>
    <property type="molecule type" value="Genomic_DNA"/>
</dbReference>
<protein>
    <recommendedName>
        <fullName evidence="5">DASH complex subunit DAD4</fullName>
    </recommendedName>
    <alternativeName>
        <fullName evidence="16">Outer kinetochore protein DAD4</fullName>
    </alternativeName>
</protein>
<evidence type="ECO:0000256" key="5">
    <source>
        <dbReference type="ARBA" id="ARBA00020259"/>
    </source>
</evidence>
<dbReference type="InterPro" id="IPR013959">
    <property type="entry name" value="DASH_Dad4"/>
</dbReference>
<evidence type="ECO:0000256" key="8">
    <source>
        <dbReference type="ARBA" id="ARBA00022618"/>
    </source>
</evidence>
<proteinExistence type="inferred from homology"/>
<keyword evidence="12" id="KW-0206">Cytoskeleton</keyword>
<evidence type="ECO:0000256" key="6">
    <source>
        <dbReference type="ARBA" id="ARBA00022454"/>
    </source>
</evidence>
<dbReference type="OrthoDB" id="5516652at2759"/>
<keyword evidence="11" id="KW-0995">Kinetochore</keyword>
<reference evidence="17" key="1">
    <citation type="submission" date="2013-12" db="EMBL/GenBank/DDBJ databases">
        <authorList>
            <person name="Genoscope - CEA"/>
        </authorList>
    </citation>
    <scope>NUCLEOTIDE SEQUENCE</scope>
    <source>
        <strain evidence="17">CBS 1993</strain>
    </source>
</reference>
<dbReference type="PANTHER" id="PTHR28222:SF1">
    <property type="entry name" value="DASH COMPLEX SUBUNIT DAD4"/>
    <property type="match status" value="1"/>
</dbReference>
<dbReference type="HOGENOM" id="CLU_177920_1_1_1"/>
<evidence type="ECO:0000313" key="17">
    <source>
        <dbReference type="EMBL" id="CDK29907.1"/>
    </source>
</evidence>
<keyword evidence="8" id="KW-0132">Cell division</keyword>
<dbReference type="GO" id="GO:0005874">
    <property type="term" value="C:microtubule"/>
    <property type="evidence" value="ECO:0007669"/>
    <property type="project" value="UniProtKB-KW"/>
</dbReference>
<keyword evidence="15" id="KW-0137">Centromere</keyword>
<keyword evidence="7" id="KW-0963">Cytoplasm</keyword>
<dbReference type="GO" id="GO:0051301">
    <property type="term" value="P:cell division"/>
    <property type="evidence" value="ECO:0007669"/>
    <property type="project" value="UniProtKB-KW"/>
</dbReference>
<evidence type="ECO:0000256" key="16">
    <source>
        <dbReference type="ARBA" id="ARBA00030569"/>
    </source>
</evidence>
<evidence type="ECO:0000256" key="14">
    <source>
        <dbReference type="ARBA" id="ARBA00023306"/>
    </source>
</evidence>
<dbReference type="Proteomes" id="UP000019384">
    <property type="component" value="Unassembled WGS sequence"/>
</dbReference>
<dbReference type="Pfam" id="PF08650">
    <property type="entry name" value="DASH_Dad4"/>
    <property type="match status" value="1"/>
</dbReference>
<dbReference type="RefSeq" id="XP_022461889.1">
    <property type="nucleotide sequence ID" value="XM_022603730.1"/>
</dbReference>
<evidence type="ECO:0000256" key="13">
    <source>
        <dbReference type="ARBA" id="ARBA00023242"/>
    </source>
</evidence>
<evidence type="ECO:0000256" key="3">
    <source>
        <dbReference type="ARBA" id="ARBA00004629"/>
    </source>
</evidence>
<dbReference type="GO" id="GO:0042729">
    <property type="term" value="C:DASH complex"/>
    <property type="evidence" value="ECO:0007669"/>
    <property type="project" value="InterPro"/>
</dbReference>
<keyword evidence="9" id="KW-0493">Microtubule</keyword>
<evidence type="ECO:0000256" key="9">
    <source>
        <dbReference type="ARBA" id="ARBA00022701"/>
    </source>
</evidence>
<dbReference type="PANTHER" id="PTHR28222">
    <property type="entry name" value="DASH COMPLEX SUBUNIT DAD4"/>
    <property type="match status" value="1"/>
</dbReference>
<reference evidence="17" key="2">
    <citation type="submission" date="2014-02" db="EMBL/GenBank/DDBJ databases">
        <title>Complete DNA sequence of /Kuraishia capsulata/ illustrates novel genomic features among budding yeasts (/Saccharomycotina/).</title>
        <authorList>
            <person name="Morales L."/>
            <person name="Noel B."/>
            <person name="Porcel B."/>
            <person name="Marcet-Houben M."/>
            <person name="Hullo M-F."/>
            <person name="Sacerdot C."/>
            <person name="Tekaia F."/>
            <person name="Leh-Louis V."/>
            <person name="Despons L."/>
            <person name="Khanna V."/>
            <person name="Aury J-M."/>
            <person name="Barbe V."/>
            <person name="Couloux A."/>
            <person name="Labadie K."/>
            <person name="Pelletier E."/>
            <person name="Souciet J-L."/>
            <person name="Boekhout T."/>
            <person name="Gabaldon T."/>
            <person name="Wincker P."/>
            <person name="Dujon B."/>
        </authorList>
    </citation>
    <scope>NUCLEOTIDE SEQUENCE</scope>
    <source>
        <strain evidence="17">CBS 1993</strain>
    </source>
</reference>
<evidence type="ECO:0000256" key="1">
    <source>
        <dbReference type="ARBA" id="ARBA00004123"/>
    </source>
</evidence>
<evidence type="ECO:0000256" key="11">
    <source>
        <dbReference type="ARBA" id="ARBA00022838"/>
    </source>
</evidence>
<evidence type="ECO:0000256" key="2">
    <source>
        <dbReference type="ARBA" id="ARBA00004186"/>
    </source>
</evidence>
<evidence type="ECO:0000256" key="7">
    <source>
        <dbReference type="ARBA" id="ARBA00022490"/>
    </source>
</evidence>
<sequence>MEDPYDTERKALFARIIHNFAMVNHSMKAMNNQLEQINTMNLETEIVCDMWETYTKNAQYHLKSSKKLSEPADILAAYSRQK</sequence>
<organism evidence="17 18">
    <name type="scientific">Kuraishia capsulata CBS 1993</name>
    <dbReference type="NCBI Taxonomy" id="1382522"/>
    <lineage>
        <taxon>Eukaryota</taxon>
        <taxon>Fungi</taxon>
        <taxon>Dikarya</taxon>
        <taxon>Ascomycota</taxon>
        <taxon>Saccharomycotina</taxon>
        <taxon>Pichiomycetes</taxon>
        <taxon>Pichiales</taxon>
        <taxon>Pichiaceae</taxon>
        <taxon>Kuraishia</taxon>
    </lineage>
</organism>
<dbReference type="GO" id="GO:0008608">
    <property type="term" value="P:attachment of spindle microtubules to kinetochore"/>
    <property type="evidence" value="ECO:0007669"/>
    <property type="project" value="InterPro"/>
</dbReference>
<accession>W6MVD8</accession>
<evidence type="ECO:0000256" key="15">
    <source>
        <dbReference type="ARBA" id="ARBA00023328"/>
    </source>
</evidence>
<evidence type="ECO:0000256" key="4">
    <source>
        <dbReference type="ARBA" id="ARBA00009754"/>
    </source>
</evidence>
<keyword evidence="18" id="KW-1185">Reference proteome</keyword>
<keyword evidence="6" id="KW-0158">Chromosome</keyword>
<comment type="subcellular location">
    <subcellularLocation>
        <location evidence="3">Chromosome</location>
        <location evidence="3">Centromere</location>
        <location evidence="3">Kinetochore</location>
    </subcellularLocation>
    <subcellularLocation>
        <location evidence="2">Cytoplasm</location>
        <location evidence="2">Cytoskeleton</location>
        <location evidence="2">Spindle</location>
    </subcellularLocation>
    <subcellularLocation>
        <location evidence="1">Nucleus</location>
    </subcellularLocation>
</comment>
<keyword evidence="10" id="KW-0498">Mitosis</keyword>
<dbReference type="STRING" id="1382522.W6MVD8"/>
<dbReference type="GO" id="GO:0072686">
    <property type="term" value="C:mitotic spindle"/>
    <property type="evidence" value="ECO:0007669"/>
    <property type="project" value="InterPro"/>
</dbReference>
<keyword evidence="13" id="KW-0539">Nucleus</keyword>
<evidence type="ECO:0000256" key="12">
    <source>
        <dbReference type="ARBA" id="ARBA00023212"/>
    </source>
</evidence>
<name>W6MVD8_9ASCO</name>
<evidence type="ECO:0000313" key="18">
    <source>
        <dbReference type="Proteomes" id="UP000019384"/>
    </source>
</evidence>
<dbReference type="GeneID" id="34523277"/>